<evidence type="ECO:0000313" key="2">
    <source>
        <dbReference type="Proteomes" id="UP000572540"/>
    </source>
</evidence>
<comment type="caution">
    <text evidence="1">The sequence shown here is derived from an EMBL/GenBank/DDBJ whole genome shotgun (WGS) entry which is preliminary data.</text>
</comment>
<accession>A0A7Y9W4N0</accession>
<name>A0A7Y9W4N0_9BURK</name>
<organism evidence="1 2">
    <name type="scientific">Paraburkholderia bryophila</name>
    <dbReference type="NCBI Taxonomy" id="420952"/>
    <lineage>
        <taxon>Bacteria</taxon>
        <taxon>Pseudomonadati</taxon>
        <taxon>Pseudomonadota</taxon>
        <taxon>Betaproteobacteria</taxon>
        <taxon>Burkholderiales</taxon>
        <taxon>Burkholderiaceae</taxon>
        <taxon>Paraburkholderia</taxon>
    </lineage>
</organism>
<dbReference type="AlphaFoldDB" id="A0A7Y9W4N0"/>
<evidence type="ECO:0000313" key="1">
    <source>
        <dbReference type="EMBL" id="NYH13862.1"/>
    </source>
</evidence>
<gene>
    <name evidence="1" type="ORF">GGD41_001090</name>
</gene>
<dbReference type="EMBL" id="JACCAU010000001">
    <property type="protein sequence ID" value="NYH13862.1"/>
    <property type="molecule type" value="Genomic_DNA"/>
</dbReference>
<sequence length="206" mass="22839">MHGQHGNAGVFGQMRDAQRIFIVAIPAGTDFQCDGHRVGPDAHRADHRLDNALHQRLVLQKRRAGRDIADLLGRTAHVDVNDLRTVRDVVARGLGHHERIGAGDLHGDRLDLAGMVGAAHGLFAFPQLRVRGDHFRHRIARAQPFAQLPERPVGHARHGSDEQVITQIVGAESGHSVDARRGRLGNFCQSERSRNARENHHFSVNR</sequence>
<reference evidence="1 2" key="1">
    <citation type="submission" date="2020-07" db="EMBL/GenBank/DDBJ databases">
        <title>Exploring microbial biodiversity for novel pathways involved in the catabolism of aromatic compounds derived from lignin.</title>
        <authorList>
            <person name="Elkins J."/>
        </authorList>
    </citation>
    <scope>NUCLEOTIDE SEQUENCE [LARGE SCALE GENOMIC DNA]</scope>
    <source>
        <strain evidence="1 2">H2C3B</strain>
    </source>
</reference>
<protein>
    <submittedName>
        <fullName evidence="1">Uncharacterized protein</fullName>
    </submittedName>
</protein>
<proteinExistence type="predicted"/>
<dbReference type="Proteomes" id="UP000572540">
    <property type="component" value="Unassembled WGS sequence"/>
</dbReference>